<dbReference type="InterPro" id="IPR000477">
    <property type="entry name" value="RT_dom"/>
</dbReference>
<proteinExistence type="inferred from homology"/>
<feature type="domain" description="Reverse transcriptase" evidence="2">
    <location>
        <begin position="42"/>
        <end position="281"/>
    </location>
</feature>
<comment type="caution">
    <text evidence="3">The sequence shown here is derived from an EMBL/GenBank/DDBJ whole genome shotgun (WGS) entry which is preliminary data.</text>
</comment>
<dbReference type="Gene3D" id="3.30.70.270">
    <property type="match status" value="1"/>
</dbReference>
<name>A0A4Y9VS80_9PROT</name>
<evidence type="ECO:0000313" key="4">
    <source>
        <dbReference type="Proteomes" id="UP000297706"/>
    </source>
</evidence>
<dbReference type="EMBL" id="PQVH01000007">
    <property type="protein sequence ID" value="TFW72066.1"/>
    <property type="molecule type" value="Genomic_DNA"/>
</dbReference>
<protein>
    <submittedName>
        <fullName evidence="3">RNA-directed DNA polymerase (Reverse transcriptase)</fullName>
    </submittedName>
</protein>
<evidence type="ECO:0000259" key="2">
    <source>
        <dbReference type="PROSITE" id="PS50878"/>
    </source>
</evidence>
<comment type="similarity">
    <text evidence="1">Belongs to the bacterial reverse transcriptase family.</text>
</comment>
<keyword evidence="3" id="KW-0808">Transferase</keyword>
<dbReference type="PROSITE" id="PS50878">
    <property type="entry name" value="RT_POL"/>
    <property type="match status" value="1"/>
</dbReference>
<keyword evidence="3" id="KW-0695">RNA-directed DNA polymerase</keyword>
<evidence type="ECO:0000313" key="3">
    <source>
        <dbReference type="EMBL" id="TFW72066.1"/>
    </source>
</evidence>
<dbReference type="InterPro" id="IPR043502">
    <property type="entry name" value="DNA/RNA_pol_sf"/>
</dbReference>
<keyword evidence="3" id="KW-0548">Nucleotidyltransferase</keyword>
<dbReference type="PANTHER" id="PTHR34047:SF8">
    <property type="entry name" value="PROTEIN YKFC"/>
    <property type="match status" value="1"/>
</dbReference>
<dbReference type="RefSeq" id="WP_135276916.1">
    <property type="nucleotide sequence ID" value="NZ_PQVH01000007.1"/>
</dbReference>
<dbReference type="OrthoDB" id="9793236at2"/>
<organism evidence="3 4">
    <name type="scientific">Methylotenera oryzisoli</name>
    <dbReference type="NCBI Taxonomy" id="2080758"/>
    <lineage>
        <taxon>Bacteria</taxon>
        <taxon>Pseudomonadati</taxon>
        <taxon>Pseudomonadota</taxon>
        <taxon>Betaproteobacteria</taxon>
        <taxon>Nitrosomonadales</taxon>
        <taxon>Methylophilaceae</taxon>
        <taxon>Methylotenera</taxon>
    </lineage>
</organism>
<dbReference type="SUPFAM" id="SSF56672">
    <property type="entry name" value="DNA/RNA polymerases"/>
    <property type="match status" value="1"/>
</dbReference>
<dbReference type="InterPro" id="IPR043128">
    <property type="entry name" value="Rev_trsase/Diguanyl_cyclase"/>
</dbReference>
<accession>A0A4Y9VS80</accession>
<gene>
    <name evidence="3" type="ORF">C3Y98_04485</name>
</gene>
<dbReference type="AlphaFoldDB" id="A0A4Y9VS80"/>
<sequence length="327" mass="38192">MSDFTNIISLDNLHSCWLKAKRGKGSSLRMQRFEADALSYLTTIQQRLRARTYTFGEYKTFTVREKKFRDVVDAPMKDRIVHWMLYQYMLPIWQPRFIHDTFGNLPGRGSNAAIDRVAQFARRENTSWVLQLDISKYFYSVPHAQLKLRALRHIGDHDVRQLLIDLIDSYRTGNNYDHLFAEDSLYRTNQNKGMPIGNLSSQLFANIYLNDFDHWVKETLRVKYYVRYVDDMVILGQSKEQLQQICKLITEKLSSEGITIHPKKIRIAPTAAGIPFLGYVIWPHHVSAGAYLRTRHIRTLRQHESGIYDRSKALNSYRAALAHTGTY</sequence>
<reference evidence="3 4" key="1">
    <citation type="submission" date="2018-02" db="EMBL/GenBank/DDBJ databases">
        <title>A novel lanthanide dependent methylotroph, Methylotenera sp. La3113.</title>
        <authorList>
            <person name="Lv H."/>
            <person name="Tani A."/>
        </authorList>
    </citation>
    <scope>NUCLEOTIDE SEQUENCE [LARGE SCALE GENOMIC DNA]</scope>
    <source>
        <strain evidence="3 4">La3113</strain>
    </source>
</reference>
<dbReference type="Pfam" id="PF00078">
    <property type="entry name" value="RVT_1"/>
    <property type="match status" value="1"/>
</dbReference>
<dbReference type="CDD" id="cd01651">
    <property type="entry name" value="RT_G2_intron"/>
    <property type="match status" value="1"/>
</dbReference>
<dbReference type="InterPro" id="IPR051083">
    <property type="entry name" value="GrpII_Intron_Splice-Mob/Def"/>
</dbReference>
<dbReference type="PANTHER" id="PTHR34047">
    <property type="entry name" value="NUCLEAR INTRON MATURASE 1, MITOCHONDRIAL-RELATED"/>
    <property type="match status" value="1"/>
</dbReference>
<keyword evidence="4" id="KW-1185">Reference proteome</keyword>
<dbReference type="Proteomes" id="UP000297706">
    <property type="component" value="Unassembled WGS sequence"/>
</dbReference>
<dbReference type="GO" id="GO:0003964">
    <property type="term" value="F:RNA-directed DNA polymerase activity"/>
    <property type="evidence" value="ECO:0007669"/>
    <property type="project" value="UniProtKB-KW"/>
</dbReference>
<evidence type="ECO:0000256" key="1">
    <source>
        <dbReference type="ARBA" id="ARBA00034120"/>
    </source>
</evidence>